<keyword evidence="3" id="KW-1188">Viral release from host cell</keyword>
<keyword evidence="4" id="KW-1171">Viral genome ejection through host cell envelope</keyword>
<dbReference type="CDD" id="cd02883">
    <property type="entry name" value="NUDIX_Hydrolase"/>
    <property type="match status" value="1"/>
</dbReference>
<evidence type="ECO:0000256" key="2">
    <source>
        <dbReference type="ARBA" id="ARBA00022801"/>
    </source>
</evidence>
<keyword evidence="5" id="KW-0231">Viral genome packaging</keyword>
<reference evidence="8 9" key="1">
    <citation type="submission" date="2019-01" db="EMBL/GenBank/DDBJ databases">
        <authorList>
            <person name="Adair T.L."/>
            <person name="Lucas L.G."/>
            <person name="Young A.M."/>
            <person name="Antrich S.C."/>
            <person name="Baird A.G."/>
            <person name="Dunn E.L."/>
            <person name="Fernandes B.I."/>
            <person name="Fraley E.G."/>
            <person name="Ghanem A.X."/>
            <person name="Gilbert M.G."/>
            <person name="Morris T.B."/>
            <person name="Nortch B.D."/>
            <person name="Overcash M.E."/>
            <person name="Pavleszek K.E."/>
            <person name="Pellegrini L.I.O."/>
            <person name="Pham L.T."/>
            <person name="Rule L.S."/>
            <person name="Schultz E.M."/>
            <person name="Smith J."/>
            <person name="Thong B.J."/>
            <person name="Turner H.A."/>
            <person name="Walker G."/>
            <person name="Whitaker Z.J."/>
            <person name="Wilsey R.N."/>
            <person name="Yanney R.L."/>
            <person name="Klyczek K."/>
            <person name="Garlena R.A."/>
            <person name="Russell D.A."/>
            <person name="Pope W.H."/>
            <person name="Jacobs-Sera D."/>
            <person name="Hatfull G.F."/>
        </authorList>
    </citation>
    <scope>NUCLEOTIDE SEQUENCE [LARGE SCALE GENOMIC DNA]</scope>
</reference>
<evidence type="ECO:0000256" key="6">
    <source>
        <dbReference type="SAM" id="MobiDB-lite"/>
    </source>
</evidence>
<evidence type="ECO:0000313" key="8">
    <source>
        <dbReference type="EMBL" id="QAY16116.1"/>
    </source>
</evidence>
<dbReference type="KEGG" id="vg:55011095"/>
<feature type="region of interest" description="Disordered" evidence="6">
    <location>
        <begin position="445"/>
        <end position="491"/>
    </location>
</feature>
<dbReference type="InterPro" id="IPR015797">
    <property type="entry name" value="NUDIX_hydrolase-like_dom_sf"/>
</dbReference>
<dbReference type="EMBL" id="MK411746">
    <property type="protein sequence ID" value="QAY16116.1"/>
    <property type="molecule type" value="Genomic_DNA"/>
</dbReference>
<dbReference type="PRINTS" id="PR00502">
    <property type="entry name" value="NUDIXFAMILY"/>
</dbReference>
<evidence type="ECO:0000313" key="9">
    <source>
        <dbReference type="Proteomes" id="UP000289206"/>
    </source>
</evidence>
<dbReference type="GO" id="GO:0016787">
    <property type="term" value="F:hydrolase activity"/>
    <property type="evidence" value="ECO:0007669"/>
    <property type="project" value="UniProtKB-KW"/>
</dbReference>
<accession>A0A411CQN8</accession>
<keyword evidence="2" id="KW-0378">Hydrolase</keyword>
<dbReference type="InterPro" id="IPR000086">
    <property type="entry name" value="NUDIX_hydrolase_dom"/>
</dbReference>
<proteinExistence type="predicted"/>
<keyword evidence="3" id="KW-0118">Viral capsid assembly</keyword>
<dbReference type="RefSeq" id="YP_009819676.1">
    <property type="nucleotide sequence ID" value="NC_048152.1"/>
</dbReference>
<evidence type="ECO:0000256" key="3">
    <source>
        <dbReference type="ARBA" id="ARBA00022950"/>
    </source>
</evidence>
<feature type="domain" description="Nudix hydrolase" evidence="7">
    <location>
        <begin position="535"/>
        <end position="670"/>
    </location>
</feature>
<evidence type="ECO:0000256" key="4">
    <source>
        <dbReference type="ARBA" id="ARBA00023009"/>
    </source>
</evidence>
<organism evidence="8 9">
    <name type="scientific">Arthrobacter phage Sonali</name>
    <dbReference type="NCBI Taxonomy" id="2510495"/>
    <lineage>
        <taxon>Viruses</taxon>
        <taxon>Duplodnaviria</taxon>
        <taxon>Heunggongvirae</taxon>
        <taxon>Uroviricota</taxon>
        <taxon>Caudoviricetes</taxon>
        <taxon>Sonalivirus</taxon>
        <taxon>Sonalivirus sonali</taxon>
    </lineage>
</organism>
<evidence type="ECO:0000256" key="5">
    <source>
        <dbReference type="ARBA" id="ARBA00023219"/>
    </source>
</evidence>
<dbReference type="InterPro" id="IPR006944">
    <property type="entry name" value="Phage/GTA_portal"/>
</dbReference>
<name>A0A411CQN8_9CAUD</name>
<evidence type="ECO:0000259" key="7">
    <source>
        <dbReference type="PROSITE" id="PS51462"/>
    </source>
</evidence>
<keyword evidence="4" id="KW-1162">Viral penetration into host cytoplasm</keyword>
<dbReference type="Pfam" id="PF00293">
    <property type="entry name" value="NUDIX"/>
    <property type="match status" value="1"/>
</dbReference>
<dbReference type="PANTHER" id="PTHR43046:SF2">
    <property type="entry name" value="8-OXO-DGTP DIPHOSPHATASE-RELATED"/>
    <property type="match status" value="1"/>
</dbReference>
<dbReference type="PROSITE" id="PS51462">
    <property type="entry name" value="NUDIX"/>
    <property type="match status" value="1"/>
</dbReference>
<evidence type="ECO:0000256" key="1">
    <source>
        <dbReference type="ARBA" id="ARBA00001946"/>
    </source>
</evidence>
<keyword evidence="9" id="KW-1185">Reference proteome</keyword>
<feature type="compositionally biased region" description="Acidic residues" evidence="6">
    <location>
        <begin position="579"/>
        <end position="594"/>
    </location>
</feature>
<dbReference type="PANTHER" id="PTHR43046">
    <property type="entry name" value="GDP-MANNOSE MANNOSYL HYDROLASE"/>
    <property type="match status" value="1"/>
</dbReference>
<dbReference type="GeneID" id="55011095"/>
<dbReference type="SUPFAM" id="SSF55811">
    <property type="entry name" value="Nudix"/>
    <property type="match status" value="1"/>
</dbReference>
<dbReference type="Gene3D" id="3.90.79.10">
    <property type="entry name" value="Nucleoside Triphosphate Pyrophosphohydrolase"/>
    <property type="match status" value="1"/>
</dbReference>
<protein>
    <submittedName>
        <fullName evidence="8">Portal and MuF-like fusion protein</fullName>
    </submittedName>
</protein>
<dbReference type="Pfam" id="PF04233">
    <property type="entry name" value="Phage_Mu_F"/>
    <property type="match status" value="1"/>
</dbReference>
<dbReference type="Proteomes" id="UP000289206">
    <property type="component" value="Segment"/>
</dbReference>
<gene>
    <name evidence="8" type="primary">3</name>
    <name evidence="8" type="ORF">SEA_SONALI_3</name>
</gene>
<comment type="cofactor">
    <cofactor evidence="1">
        <name>Mg(2+)</name>
        <dbReference type="ChEBI" id="CHEBI:18420"/>
    </cofactor>
</comment>
<dbReference type="Pfam" id="PF04860">
    <property type="entry name" value="Phage_portal"/>
    <property type="match status" value="1"/>
</dbReference>
<dbReference type="InterPro" id="IPR006528">
    <property type="entry name" value="Phage_head_morphogenesis_dom"/>
</dbReference>
<feature type="region of interest" description="Disordered" evidence="6">
    <location>
        <begin position="564"/>
        <end position="594"/>
    </location>
</feature>
<dbReference type="InterPro" id="IPR020476">
    <property type="entry name" value="Nudix_hydrolase"/>
</dbReference>
<sequence>MGLMERIGLRKGATVATEVAVAEAQRQGMDSTPFSPGVPLLPTLGVGGQPRLWDTPTGYNTRTRVERGSGRMAFSALKEMSENYDVASMCIAHRIDDIRSLPWNIVAADGVDQSVEKSIAIAKRFMKKPDRQTPFNSWLAMYLEDVLRYDAGCLHKRRDRAGRHYGLEVVSGPTIAPLLDGWGRRPVGDAPAFAQFIQGQVQKWFTAEELIYQPFRPQPDSPYGIAPLEHVLLPANTDIRFQMHFLNYFTQGTVPEGFLVLPEQASNAQQMQEFQALYDAWFYGEEGRKRGMRVLPFGTEVKETKDATFDVNFPMFLLKKVCAAFKVTPADIGFTDDVNKSSGDSQADVQFRTGTLPLVRHIEGILTSYLQDDLGLPVVFQFDTRKDSEDQESIAKADEIHIRNGVVSVDEVREVRYGLPTDPENPAQRFIAVKPDSLTTLAQLQGLGGPTDPETLGPDPEAAPEAAPALPGGGEGEANTMQEGVTPGADAAAQPVTDSMIDSDASDLAPSGPKHIHPDIHQVLYERLMAKSLAGSVEVAGAALKAKDTGRVLMIQRCLDPEDPAAGTWEFPGGHLEPGEDPEDAAQREWEEETGLDWPADASLIGEWSNGKYVGLVYRIASESSVPINTGKGEDGETLAWFDPDHLEGFPALRQELAANLPAETLAKAMRRELSQWRSNTRSRLKRGQEPRRFQGAEHLSQELVDGLYTVLKSAGDEEAANRIFDAAMSATIGGGNPKAPTPPSWRDSPPLTTPYHDIDLELTDHYAPRIAAALGRTLTREQVRSILREQSPQVASRTLSQALSDHSRAAKLDKVLNDLWVDAYHSGAAAARVQLGIDPDALLGWSPGTMAAGPMPTSLSWTQALVQANIDIARVTRTTLNKLQDLITEGLEEGVAVDKLARRLNEFLRDPKRAEMIAHTEMARMATLGAEASYRQGGITQWDLVISSGACPKCVEIEAANPHFIGDTTKMPPVHPRCRCAMAPVETSIRNPFE</sequence>
<keyword evidence="4" id="KW-1160">Virus entry into host cell</keyword>